<evidence type="ECO:0000256" key="1">
    <source>
        <dbReference type="SAM" id="MobiDB-lite"/>
    </source>
</evidence>
<dbReference type="Proteomes" id="UP000319322">
    <property type="component" value="Unassembled WGS sequence"/>
</dbReference>
<sequence>MDKQHALDILNSKQLDNVLKLFEKYASVQWASNVHVQDISLSEMEIAYTKEGKQEVFRLAFPYPLDSFEGIRDALIALLGPDASNVSDSYQSCHTENQHQQNHFGSGAQGSFGPQGNPGNWGHQGYFGPQAGGFAGQHPFNTSCGFNGSYGPWGMPFGFTPFPYFGMFVMGFVPFGFHPMPQHFNPQAHFGPQSGFHPDMRTPHQGQQDFSKNQGPNR</sequence>
<feature type="region of interest" description="Disordered" evidence="1">
    <location>
        <begin position="89"/>
        <end position="128"/>
    </location>
</feature>
<reference evidence="3" key="2">
    <citation type="submission" date="2019-07" db="EMBL/GenBank/DDBJ databases">
        <authorList>
            <person name="Papic B."/>
        </authorList>
    </citation>
    <scope>NUCLEOTIDE SEQUENCE [LARGE SCALE GENOMIC DNA]</scope>
    <source>
        <strain evidence="3">L8b</strain>
    </source>
</reference>
<evidence type="ECO:0000259" key="2">
    <source>
        <dbReference type="Pfam" id="PF10615"/>
    </source>
</evidence>
<protein>
    <submittedName>
        <fullName evidence="3">DUF2470 domain-containing protein</fullName>
    </submittedName>
</protein>
<evidence type="ECO:0000313" key="3">
    <source>
        <dbReference type="EMBL" id="TSA86309.1"/>
    </source>
</evidence>
<comment type="caution">
    <text evidence="3">The sequence shown here is derived from an EMBL/GenBank/DDBJ whole genome shotgun (WGS) entry which is preliminary data.</text>
</comment>
<gene>
    <name evidence="3" type="ORF">FNE76_02185</name>
</gene>
<accession>A0A553V1F3</accession>
<dbReference type="RefSeq" id="WP_120947412.1">
    <property type="nucleotide sequence ID" value="NZ_QXQS01000001.1"/>
</dbReference>
<feature type="domain" description="DUF2470" evidence="2">
    <location>
        <begin position="6"/>
        <end position="78"/>
    </location>
</feature>
<feature type="compositionally biased region" description="Polar residues" evidence="1">
    <location>
        <begin position="89"/>
        <end position="104"/>
    </location>
</feature>
<dbReference type="AlphaFoldDB" id="A0A553V1F3"/>
<proteinExistence type="predicted"/>
<dbReference type="Pfam" id="PF10615">
    <property type="entry name" value="DUF2470"/>
    <property type="match status" value="1"/>
</dbReference>
<keyword evidence="4" id="KW-1185">Reference proteome</keyword>
<dbReference type="InterPro" id="IPR019595">
    <property type="entry name" value="DUF2470"/>
</dbReference>
<dbReference type="EMBL" id="VKGC01000003">
    <property type="protein sequence ID" value="TSA86309.1"/>
    <property type="molecule type" value="Genomic_DNA"/>
</dbReference>
<dbReference type="Gene3D" id="3.20.180.10">
    <property type="entry name" value="PNP-oxidase-like"/>
    <property type="match status" value="1"/>
</dbReference>
<reference evidence="3" key="1">
    <citation type="submission" date="2019-07" db="EMBL/GenBank/DDBJ databases">
        <title>Helicobacter labacensis sp. nov., Helicobacter mehlei sp. nov. and Helicobacter vulpis sp. nov., isolated from gastric mucosa of red fox (Vulpis vulpis).</title>
        <authorList>
            <person name="Kusar D."/>
            <person name="Gruntar I."/>
            <person name="Pate M."/>
            <person name="Zajc U."/>
            <person name="Ocepek M."/>
        </authorList>
    </citation>
    <scope>NUCLEOTIDE SEQUENCE [LARGE SCALE GENOMIC DNA]</scope>
    <source>
        <strain evidence="3">L8b</strain>
    </source>
</reference>
<evidence type="ECO:0000313" key="4">
    <source>
        <dbReference type="Proteomes" id="UP000319322"/>
    </source>
</evidence>
<feature type="compositionally biased region" description="Polar residues" evidence="1">
    <location>
        <begin position="204"/>
        <end position="218"/>
    </location>
</feature>
<organism evidence="3 4">
    <name type="scientific">Helicobacter mehlei</name>
    <dbReference type="NCBI Taxonomy" id="2316080"/>
    <lineage>
        <taxon>Bacteria</taxon>
        <taxon>Pseudomonadati</taxon>
        <taxon>Campylobacterota</taxon>
        <taxon>Epsilonproteobacteria</taxon>
        <taxon>Campylobacterales</taxon>
        <taxon>Helicobacteraceae</taxon>
        <taxon>Helicobacter</taxon>
    </lineage>
</organism>
<feature type="region of interest" description="Disordered" evidence="1">
    <location>
        <begin position="186"/>
        <end position="218"/>
    </location>
</feature>
<dbReference type="InterPro" id="IPR037119">
    <property type="entry name" value="Haem_oxidase_HugZ-like_sf"/>
</dbReference>
<name>A0A553V1F3_9HELI</name>